<dbReference type="Proteomes" id="UP000293547">
    <property type="component" value="Unassembled WGS sequence"/>
</dbReference>
<evidence type="ECO:0000313" key="1">
    <source>
        <dbReference type="EMBL" id="KAB2102817.1"/>
    </source>
</evidence>
<accession>A0ACB6FEJ1</accession>
<keyword evidence="2" id="KW-1185">Reference proteome</keyword>
<dbReference type="EMBL" id="PDWZ02000009">
    <property type="protein sequence ID" value="KAB2102817.1"/>
    <property type="molecule type" value="Genomic_DNA"/>
</dbReference>
<organism evidence="1 2">
    <name type="scientific">Alternaria gaisen</name>
    <dbReference type="NCBI Taxonomy" id="167740"/>
    <lineage>
        <taxon>Eukaryota</taxon>
        <taxon>Fungi</taxon>
        <taxon>Dikarya</taxon>
        <taxon>Ascomycota</taxon>
        <taxon>Pezizomycotina</taxon>
        <taxon>Dothideomycetes</taxon>
        <taxon>Pleosporomycetidae</taxon>
        <taxon>Pleosporales</taxon>
        <taxon>Pleosporineae</taxon>
        <taxon>Pleosporaceae</taxon>
        <taxon>Alternaria</taxon>
        <taxon>Alternaria sect. Alternaria</taxon>
    </lineage>
</organism>
<name>A0ACB6FEJ1_9PLEO</name>
<evidence type="ECO:0000313" key="2">
    <source>
        <dbReference type="Proteomes" id="UP000293547"/>
    </source>
</evidence>
<protein>
    <submittedName>
        <fullName evidence="1">Uncharacterized protein</fullName>
    </submittedName>
</protein>
<comment type="caution">
    <text evidence="1">The sequence shown here is derived from an EMBL/GenBank/DDBJ whole genome shotgun (WGS) entry which is preliminary data.</text>
</comment>
<sequence>MALSQHCGEVERLHLPNSQNPNPEPLREGIFGSERFALLHPCAMATVTIGKSYFDALLRKAEFHTSTQPVSYGTDLSNNVTISKAEHEYMIQAMREYHLLKSALFRGGLTTETLETLLQGENGVSSDAPSSYDYVSEHTPAESRATPVAAPTSFHYRPESDHTAVSHGLQPRPSQSLHRIVSYGVSESFTGDLQDDDDDEEPIPGRRVPLHDQRTVLITNLSERTTHKDLAGIVRGGRLLDIFLRNDRSATISFVEGAADFLAYAKRNDIYLHMKRLEFRWSDRQFHVPPHVSNKIAGGATRNLVVRGVAGKVTTDQIRDQLDHIHNLIVVDVYFRNGDAYVSTNSIHNALFARTCMMSRSIYKGTRIEYYSDECAGPLPQPKKTHVPVARVPTKPAPVVNQYAILDTGSDDGSESEEESYRTHGVQVDGYHWADAVVA</sequence>
<gene>
    <name evidence="1" type="ORF">AG0111_0g9087</name>
</gene>
<reference evidence="1 2" key="1">
    <citation type="journal article" date="2019" name="bioRxiv">
        <title>Genomics, evolutionary history and diagnostics of the Alternaria alternata species group including apple and Asian pear pathotypes.</title>
        <authorList>
            <person name="Armitage A.D."/>
            <person name="Cockerton H.M."/>
            <person name="Sreenivasaprasad S."/>
            <person name="Woodhall J.W."/>
            <person name="Lane C.R."/>
            <person name="Harrison R.J."/>
            <person name="Clarkson J.P."/>
        </authorList>
    </citation>
    <scope>NUCLEOTIDE SEQUENCE [LARGE SCALE GENOMIC DNA]</scope>
    <source>
        <strain evidence="1 2">FERA 650</strain>
    </source>
</reference>
<proteinExistence type="predicted"/>